<keyword evidence="6" id="KW-1185">Reference proteome</keyword>
<dbReference type="PANTHER" id="PTHR48081">
    <property type="entry name" value="AB HYDROLASE SUPERFAMILY PROTEIN C4A8.06C"/>
    <property type="match status" value="1"/>
</dbReference>
<dbReference type="InterPro" id="IPR029058">
    <property type="entry name" value="AB_hydrolase_fold"/>
</dbReference>
<gene>
    <name evidence="5" type="ORF">F6X51_18950</name>
</gene>
<keyword evidence="1 5" id="KW-0378">Hydrolase</keyword>
<dbReference type="InterPro" id="IPR049492">
    <property type="entry name" value="BD-FAE-like_dom"/>
</dbReference>
<feature type="chain" id="PRO_5026971384" evidence="3">
    <location>
        <begin position="23"/>
        <end position="308"/>
    </location>
</feature>
<feature type="signal peptide" evidence="3">
    <location>
        <begin position="1"/>
        <end position="22"/>
    </location>
</feature>
<feature type="domain" description="BD-FAE-like" evidence="4">
    <location>
        <begin position="64"/>
        <end position="260"/>
    </location>
</feature>
<dbReference type="RefSeq" id="WP_150965237.1">
    <property type="nucleotide sequence ID" value="NZ_VZZJ01000018.1"/>
</dbReference>
<dbReference type="Gene3D" id="3.40.50.1820">
    <property type="entry name" value="alpha/beta hydrolase"/>
    <property type="match status" value="1"/>
</dbReference>
<sequence>MIDRRSLIAALAAASLPGMARAQPAPERLPLWPQEPPGGGDGPSGPLATSEAGAISNIARPFLEIFAPAQPNGTAVLIAAGGGYRRIAVGREAYPAALWLNQQGVTAFVLTYRLPREGWAAGPLAPLQDAQRALRLVRAEAGRRQLDRKRVGSLGFSAGGHLLGMASVRSAFRSYPAGDAVDDASARPDFTALLYPVITLEPPYQHTSTCRELVGPDADPAASAEWSVQTHVRGNCPPMFLAQADDDRISDPANTRLLAEACSGEGVPVEWDRFESGGHGFAMGRPGTPTEAWPGRYRDWMVRLGVLA</sequence>
<accession>A0A6N6MLT3</accession>
<evidence type="ECO:0000313" key="6">
    <source>
        <dbReference type="Proteomes" id="UP000441523"/>
    </source>
</evidence>
<reference evidence="5 6" key="1">
    <citation type="submission" date="2019-09" db="EMBL/GenBank/DDBJ databases">
        <title>YIM 132548 draft genome.</title>
        <authorList>
            <person name="Jiang L."/>
        </authorList>
    </citation>
    <scope>NUCLEOTIDE SEQUENCE [LARGE SCALE GENOMIC DNA]</scope>
    <source>
        <strain evidence="5 6">YIM 132548</strain>
    </source>
</reference>
<evidence type="ECO:0000313" key="5">
    <source>
        <dbReference type="EMBL" id="KAB1071642.1"/>
    </source>
</evidence>
<comment type="caution">
    <text evidence="5">The sequence shown here is derived from an EMBL/GenBank/DDBJ whole genome shotgun (WGS) entry which is preliminary data.</text>
</comment>
<dbReference type="AlphaFoldDB" id="A0A6N6MLT3"/>
<organism evidence="5 6">
    <name type="scientific">Methylobacterium planeticum</name>
    <dbReference type="NCBI Taxonomy" id="2615211"/>
    <lineage>
        <taxon>Bacteria</taxon>
        <taxon>Pseudomonadati</taxon>
        <taxon>Pseudomonadota</taxon>
        <taxon>Alphaproteobacteria</taxon>
        <taxon>Hyphomicrobiales</taxon>
        <taxon>Methylobacteriaceae</taxon>
        <taxon>Methylobacterium</taxon>
    </lineage>
</organism>
<dbReference type="Pfam" id="PF20434">
    <property type="entry name" value="BD-FAE"/>
    <property type="match status" value="1"/>
</dbReference>
<protein>
    <submittedName>
        <fullName evidence="5">Alpha/beta hydrolase</fullName>
    </submittedName>
</protein>
<proteinExistence type="predicted"/>
<feature type="region of interest" description="Disordered" evidence="2">
    <location>
        <begin position="28"/>
        <end position="50"/>
    </location>
</feature>
<dbReference type="GO" id="GO:0016787">
    <property type="term" value="F:hydrolase activity"/>
    <property type="evidence" value="ECO:0007669"/>
    <property type="project" value="UniProtKB-KW"/>
</dbReference>
<dbReference type="InterPro" id="IPR050300">
    <property type="entry name" value="GDXG_lipolytic_enzyme"/>
</dbReference>
<keyword evidence="3" id="KW-0732">Signal</keyword>
<evidence type="ECO:0000256" key="2">
    <source>
        <dbReference type="SAM" id="MobiDB-lite"/>
    </source>
</evidence>
<dbReference type="Proteomes" id="UP000441523">
    <property type="component" value="Unassembled WGS sequence"/>
</dbReference>
<dbReference type="EMBL" id="VZZJ01000018">
    <property type="protein sequence ID" value="KAB1071642.1"/>
    <property type="molecule type" value="Genomic_DNA"/>
</dbReference>
<dbReference type="PANTHER" id="PTHR48081:SF6">
    <property type="entry name" value="PEPTIDASE S9 PROLYL OLIGOPEPTIDASE CATALYTIC DOMAIN-CONTAINING PROTEIN"/>
    <property type="match status" value="1"/>
</dbReference>
<name>A0A6N6MLT3_9HYPH</name>
<evidence type="ECO:0000256" key="3">
    <source>
        <dbReference type="SAM" id="SignalP"/>
    </source>
</evidence>
<evidence type="ECO:0000259" key="4">
    <source>
        <dbReference type="Pfam" id="PF20434"/>
    </source>
</evidence>
<dbReference type="SUPFAM" id="SSF53474">
    <property type="entry name" value="alpha/beta-Hydrolases"/>
    <property type="match status" value="1"/>
</dbReference>
<evidence type="ECO:0000256" key="1">
    <source>
        <dbReference type="ARBA" id="ARBA00022801"/>
    </source>
</evidence>